<sequence>MAEISYSGPAPSRKRLSDVACRFSDDYRPSCDTDAAIARKSGLTETEIVFMLDCIAEHGGLCSLGDLAVELGEARLLAKVMAVVAAGYLCIDHEALEDAGADEPYAA</sequence>
<dbReference type="Proteomes" id="UP000600449">
    <property type="component" value="Unassembled WGS sequence"/>
</dbReference>
<protein>
    <submittedName>
        <fullName evidence="1">Uncharacterized protein</fullName>
    </submittedName>
</protein>
<accession>A0A917QF72</accession>
<comment type="caution">
    <text evidence="1">The sequence shown here is derived from an EMBL/GenBank/DDBJ whole genome shotgun (WGS) entry which is preliminary data.</text>
</comment>
<evidence type="ECO:0000313" key="2">
    <source>
        <dbReference type="Proteomes" id="UP000600449"/>
    </source>
</evidence>
<dbReference type="RefSeq" id="WP_188914868.1">
    <property type="nucleotide sequence ID" value="NZ_BMMF01000012.1"/>
</dbReference>
<keyword evidence="2" id="KW-1185">Reference proteome</keyword>
<evidence type="ECO:0000313" key="1">
    <source>
        <dbReference type="EMBL" id="GGK47697.1"/>
    </source>
</evidence>
<dbReference type="EMBL" id="BMMF01000012">
    <property type="protein sequence ID" value="GGK47697.1"/>
    <property type="molecule type" value="Genomic_DNA"/>
</dbReference>
<organism evidence="1 2">
    <name type="scientific">Salinarimonas ramus</name>
    <dbReference type="NCBI Taxonomy" id="690164"/>
    <lineage>
        <taxon>Bacteria</taxon>
        <taxon>Pseudomonadati</taxon>
        <taxon>Pseudomonadota</taxon>
        <taxon>Alphaproteobacteria</taxon>
        <taxon>Hyphomicrobiales</taxon>
        <taxon>Salinarimonadaceae</taxon>
        <taxon>Salinarimonas</taxon>
    </lineage>
</organism>
<name>A0A917QF72_9HYPH</name>
<reference evidence="1 2" key="1">
    <citation type="journal article" date="2014" name="Int. J. Syst. Evol. Microbiol.">
        <title>Complete genome sequence of Corynebacterium casei LMG S-19264T (=DSM 44701T), isolated from a smear-ripened cheese.</title>
        <authorList>
            <consortium name="US DOE Joint Genome Institute (JGI-PGF)"/>
            <person name="Walter F."/>
            <person name="Albersmeier A."/>
            <person name="Kalinowski J."/>
            <person name="Ruckert C."/>
        </authorList>
    </citation>
    <scope>NUCLEOTIDE SEQUENCE [LARGE SCALE GENOMIC DNA]</scope>
    <source>
        <strain evidence="1 2">CGMCC 1.9161</strain>
    </source>
</reference>
<gene>
    <name evidence="1" type="ORF">GCM10011322_38440</name>
</gene>
<proteinExistence type="predicted"/>
<dbReference type="AlphaFoldDB" id="A0A917QF72"/>